<dbReference type="OrthoDB" id="3536807at2759"/>
<keyword evidence="3" id="KW-0812">Transmembrane</keyword>
<feature type="domain" description="Nephrocystin 3-like N-terminal" evidence="5">
    <location>
        <begin position="234"/>
        <end position="407"/>
    </location>
</feature>
<proteinExistence type="predicted"/>
<dbReference type="InterPro" id="IPR056884">
    <property type="entry name" value="NPHP3-like_N"/>
</dbReference>
<dbReference type="PANTHER" id="PTHR10039:SF14">
    <property type="entry name" value="NACHT DOMAIN-CONTAINING PROTEIN"/>
    <property type="match status" value="1"/>
</dbReference>
<keyword evidence="7" id="KW-1185">Reference proteome</keyword>
<reference evidence="6 7" key="1">
    <citation type="journal article" date="2018" name="Nat. Ecol. Evol.">
        <title>Pezizomycetes genomes reveal the molecular basis of ectomycorrhizal truffle lifestyle.</title>
        <authorList>
            <person name="Murat C."/>
            <person name="Payen T."/>
            <person name="Noel B."/>
            <person name="Kuo A."/>
            <person name="Morin E."/>
            <person name="Chen J."/>
            <person name="Kohler A."/>
            <person name="Krizsan K."/>
            <person name="Balestrini R."/>
            <person name="Da Silva C."/>
            <person name="Montanini B."/>
            <person name="Hainaut M."/>
            <person name="Levati E."/>
            <person name="Barry K.W."/>
            <person name="Belfiori B."/>
            <person name="Cichocki N."/>
            <person name="Clum A."/>
            <person name="Dockter R.B."/>
            <person name="Fauchery L."/>
            <person name="Guy J."/>
            <person name="Iotti M."/>
            <person name="Le Tacon F."/>
            <person name="Lindquist E.A."/>
            <person name="Lipzen A."/>
            <person name="Malagnac F."/>
            <person name="Mello A."/>
            <person name="Molinier V."/>
            <person name="Miyauchi S."/>
            <person name="Poulain J."/>
            <person name="Riccioni C."/>
            <person name="Rubini A."/>
            <person name="Sitrit Y."/>
            <person name="Splivallo R."/>
            <person name="Traeger S."/>
            <person name="Wang M."/>
            <person name="Zifcakova L."/>
            <person name="Wipf D."/>
            <person name="Zambonelli A."/>
            <person name="Paolocci F."/>
            <person name="Nowrousian M."/>
            <person name="Ottonello S."/>
            <person name="Baldrian P."/>
            <person name="Spatafora J.W."/>
            <person name="Henrissat B."/>
            <person name="Nagy L.G."/>
            <person name="Aury J.M."/>
            <person name="Wincker P."/>
            <person name="Grigoriev I.V."/>
            <person name="Bonfante P."/>
            <person name="Martin F.M."/>
        </authorList>
    </citation>
    <scope>NUCLEOTIDE SEQUENCE [LARGE SCALE GENOMIC DNA]</scope>
    <source>
        <strain evidence="6 7">CCBAS932</strain>
    </source>
</reference>
<feature type="domain" description="Prion-inhibition and propagation HeLo" evidence="4">
    <location>
        <begin position="7"/>
        <end position="168"/>
    </location>
</feature>
<evidence type="ECO:0000313" key="7">
    <source>
        <dbReference type="Proteomes" id="UP000277580"/>
    </source>
</evidence>
<accession>A0A3N4K8N6</accession>
<dbReference type="InterPro" id="IPR036770">
    <property type="entry name" value="Ankyrin_rpt-contain_sf"/>
</dbReference>
<dbReference type="InterPro" id="IPR027417">
    <property type="entry name" value="P-loop_NTPase"/>
</dbReference>
<feature type="region of interest" description="Disordered" evidence="2">
    <location>
        <begin position="1015"/>
        <end position="1040"/>
    </location>
</feature>
<feature type="compositionally biased region" description="Basic and acidic residues" evidence="2">
    <location>
        <begin position="1025"/>
        <end position="1040"/>
    </location>
</feature>
<keyword evidence="1" id="KW-0677">Repeat</keyword>
<evidence type="ECO:0000259" key="5">
    <source>
        <dbReference type="Pfam" id="PF24883"/>
    </source>
</evidence>
<dbReference type="Gene3D" id="1.25.40.20">
    <property type="entry name" value="Ankyrin repeat-containing domain"/>
    <property type="match status" value="1"/>
</dbReference>
<name>A0A3N4K8N6_9PEZI</name>
<dbReference type="AlphaFoldDB" id="A0A3N4K8N6"/>
<gene>
    <name evidence="6" type="ORF">P167DRAFT_530506</name>
</gene>
<evidence type="ECO:0000256" key="2">
    <source>
        <dbReference type="SAM" id="MobiDB-lite"/>
    </source>
</evidence>
<evidence type="ECO:0000313" key="6">
    <source>
        <dbReference type="EMBL" id="RPB06890.1"/>
    </source>
</evidence>
<dbReference type="Gene3D" id="3.40.50.300">
    <property type="entry name" value="P-loop containing nucleotide triphosphate hydrolases"/>
    <property type="match status" value="1"/>
</dbReference>
<protein>
    <submittedName>
        <fullName evidence="6">Uncharacterized protein</fullName>
    </submittedName>
</protein>
<sequence>MELCGTVVGVVGLYSVCLQIMEQLDDVRNFDDESGKLRTLFEIEKLIFTRWGNRVGINDEAECHPFLRKDSDQYPLIYRILKQLENEWKRAETFFTTYNAEEPGVTIKSGSAVGSRGKTSIRRKLVWAVKDKKHFRTLLTDVGTIVQKLDNLVLNSSAGSEVRIREMEMSLKALESLLEENISQSEKDRKGAGEFQDKVTTHIDKKDRDRLLRWVGAVSTDYELDDALRGIHTGTCTWIRSTQSFLNWFGPPDVATGASSPVLWFHGGPGIGKTHLSASIIKYLQDHSSSYPTAFFMATHADLKKSQTTSILRSWVCQLIQKEEIALKIAQKVKPKNGDAVPTALWNIFRAIVKGLGPCYLVIDGYDECLDYDPDSRSSSKGALQSFMKELLISTESTEAKILIVSRNLDTIRSGLYEPINESKLRRVTEYPVAKEDTQQDIELVSGEIVESKIQDDSQKKAISDQLKKGCDGMFLWLRLVNEQLELGMPYTDIKDILDSVPDGLEQAYQRNIDGILKTGIKNRQRALDIFQIMLFAIRPLSVTELLCALRMKDAVDRRLQEPPEFIQDSEITHLMIQTLLVKPCCSLIEVRGGSDAPQEKLAHSFIHFVHFSVKEYLLGRMQSEALHRGDPSGKNHDASYIFGPRNGDDILHEVCLSYIFMCVNFEKLGDNQFHGYAKYSWRSHFDRFTGDSRSRGLCFQKRLFEGPWFQKWADNYKKTRKVVPRLEALVNSVLSPAEVAAMLDLPDLSISLFPHGKTPQRVLAYAVAFGKPATIRTLFQSREDFDVNWAADGYPWIPLSAAFNWYRAHSFIVLLGQEGLNLYAPLNDKGDTLLHLLVRSQPEVDLGMVGILLAVFDINCKNISGESPLYVLVSSPLSPSSKEVLRYFVERVDTDLNAPDNHGRSPLHALCNNKSLKYRLAALRVLLSCRGIDINALDIEERTPLDYLQSNTSATPFNAMWGLIRATLVANGAKTGWQLRMIQTASIHSASDYSGTPEDCSTVSTVCATISANSGETNLTPTDEGTRPIDPHLEGPDTRAYESNIRVDGAQAALETNEKSQKSEDARDSAQIAPNYASDVGEPETSPSLAEKPHRTYPPVTQIAEGEVRKSPPVVGSREVVLSAPRFLYFIPPFLVFIVSLYLYL</sequence>
<dbReference type="STRING" id="1392247.A0A3N4K8N6"/>
<dbReference type="Pfam" id="PF14479">
    <property type="entry name" value="HeLo"/>
    <property type="match status" value="1"/>
</dbReference>
<dbReference type="EMBL" id="ML119209">
    <property type="protein sequence ID" value="RPB06890.1"/>
    <property type="molecule type" value="Genomic_DNA"/>
</dbReference>
<dbReference type="Pfam" id="PF24883">
    <property type="entry name" value="NPHP3_N"/>
    <property type="match status" value="1"/>
</dbReference>
<dbReference type="SUPFAM" id="SSF48403">
    <property type="entry name" value="Ankyrin repeat"/>
    <property type="match status" value="1"/>
</dbReference>
<keyword evidence="3" id="KW-0472">Membrane</keyword>
<dbReference type="SUPFAM" id="SSF52540">
    <property type="entry name" value="P-loop containing nucleoside triphosphate hydrolases"/>
    <property type="match status" value="1"/>
</dbReference>
<dbReference type="InParanoid" id="A0A3N4K8N6"/>
<feature type="transmembrane region" description="Helical" evidence="3">
    <location>
        <begin position="1128"/>
        <end position="1145"/>
    </location>
</feature>
<dbReference type="Gene3D" id="1.20.120.1020">
    <property type="entry name" value="Prion-inhibition and propagation, HeLo domain"/>
    <property type="match status" value="1"/>
</dbReference>
<evidence type="ECO:0000256" key="3">
    <source>
        <dbReference type="SAM" id="Phobius"/>
    </source>
</evidence>
<dbReference type="InterPro" id="IPR002110">
    <property type="entry name" value="Ankyrin_rpt"/>
</dbReference>
<dbReference type="PANTHER" id="PTHR10039">
    <property type="entry name" value="AMELOGENIN"/>
    <property type="match status" value="1"/>
</dbReference>
<dbReference type="Proteomes" id="UP000277580">
    <property type="component" value="Unassembled WGS sequence"/>
</dbReference>
<feature type="compositionally biased region" description="Polar residues" evidence="2">
    <location>
        <begin position="1015"/>
        <end position="1024"/>
    </location>
</feature>
<keyword evidence="3" id="KW-1133">Transmembrane helix</keyword>
<evidence type="ECO:0000256" key="1">
    <source>
        <dbReference type="ARBA" id="ARBA00022737"/>
    </source>
</evidence>
<dbReference type="InterPro" id="IPR038305">
    <property type="entry name" value="HeLo_sf"/>
</dbReference>
<organism evidence="6 7">
    <name type="scientific">Morchella conica CCBAS932</name>
    <dbReference type="NCBI Taxonomy" id="1392247"/>
    <lineage>
        <taxon>Eukaryota</taxon>
        <taxon>Fungi</taxon>
        <taxon>Dikarya</taxon>
        <taxon>Ascomycota</taxon>
        <taxon>Pezizomycotina</taxon>
        <taxon>Pezizomycetes</taxon>
        <taxon>Pezizales</taxon>
        <taxon>Morchellaceae</taxon>
        <taxon>Morchella</taxon>
    </lineage>
</organism>
<evidence type="ECO:0000259" key="4">
    <source>
        <dbReference type="Pfam" id="PF14479"/>
    </source>
</evidence>
<dbReference type="SMART" id="SM00248">
    <property type="entry name" value="ANK"/>
    <property type="match status" value="4"/>
</dbReference>
<dbReference type="InterPro" id="IPR029498">
    <property type="entry name" value="HeLo_dom"/>
</dbReference>
<feature type="region of interest" description="Disordered" evidence="2">
    <location>
        <begin position="1075"/>
        <end position="1096"/>
    </location>
</feature>